<feature type="active site" description="Charge relay system" evidence="5">
    <location>
        <position position="248"/>
    </location>
</feature>
<dbReference type="InterPro" id="IPR036852">
    <property type="entry name" value="Peptidase_S8/S53_dom_sf"/>
</dbReference>
<dbReference type="RefSeq" id="WP_307904884.1">
    <property type="nucleotide sequence ID" value="NZ_AP027059.1"/>
</dbReference>
<dbReference type="InterPro" id="IPR000209">
    <property type="entry name" value="Peptidase_S8/S53_dom"/>
</dbReference>
<dbReference type="InterPro" id="IPR015500">
    <property type="entry name" value="Peptidase_S8_subtilisin-rel"/>
</dbReference>
<reference evidence="9 10" key="1">
    <citation type="submission" date="2022-11" db="EMBL/GenBank/DDBJ databases">
        <title>Haliovirga abyssi gen. nov., sp. nov., a mesophilic fermentative bacterium isolated from the Iheya North hydrothermal field and the proposal of Haliovirgaceae fam. nov.</title>
        <authorList>
            <person name="Miyazaki U."/>
            <person name="Tame A."/>
            <person name="Miyazaki J."/>
            <person name="Takai K."/>
            <person name="Sawayama S."/>
            <person name="Kitajima M."/>
            <person name="Okamoto A."/>
            <person name="Nakagawa S."/>
        </authorList>
    </citation>
    <scope>NUCLEOTIDE SEQUENCE [LARGE SCALE GENOMIC DNA]</scope>
    <source>
        <strain evidence="9 10">IC12</strain>
    </source>
</reference>
<dbReference type="Gene3D" id="2.60.120.380">
    <property type="match status" value="1"/>
</dbReference>
<keyword evidence="2 5" id="KW-0645">Protease</keyword>
<dbReference type="SUPFAM" id="SSF49478">
    <property type="entry name" value="Cna protein B-type domain"/>
    <property type="match status" value="1"/>
</dbReference>
<dbReference type="KEGG" id="haby:HLVA_05140"/>
<dbReference type="InterPro" id="IPR023827">
    <property type="entry name" value="Peptidase_S8_Asp-AS"/>
</dbReference>
<keyword evidence="4 5" id="KW-0720">Serine protease</keyword>
<dbReference type="SUPFAM" id="SSF52743">
    <property type="entry name" value="Subtilisin-like"/>
    <property type="match status" value="1"/>
</dbReference>
<dbReference type="PROSITE" id="PS51892">
    <property type="entry name" value="SUBTILASE"/>
    <property type="match status" value="1"/>
</dbReference>
<dbReference type="GO" id="GO:0006508">
    <property type="term" value="P:proteolysis"/>
    <property type="evidence" value="ECO:0007669"/>
    <property type="project" value="UniProtKB-KW"/>
</dbReference>
<dbReference type="Pfam" id="PF00082">
    <property type="entry name" value="Peptidase_S8"/>
    <property type="match status" value="1"/>
</dbReference>
<evidence type="ECO:0000313" key="10">
    <source>
        <dbReference type="Proteomes" id="UP001321582"/>
    </source>
</evidence>
<dbReference type="InterPro" id="IPR022398">
    <property type="entry name" value="Peptidase_S8_His-AS"/>
</dbReference>
<dbReference type="PANTHER" id="PTHR43806">
    <property type="entry name" value="PEPTIDASE S8"/>
    <property type="match status" value="1"/>
</dbReference>
<feature type="domain" description="Peptidase S8/S53" evidence="8">
    <location>
        <begin position="183"/>
        <end position="465"/>
    </location>
</feature>
<dbReference type="PROSITE" id="PS51257">
    <property type="entry name" value="PROKAR_LIPOPROTEIN"/>
    <property type="match status" value="1"/>
</dbReference>
<dbReference type="InterPro" id="IPR023828">
    <property type="entry name" value="Peptidase_S8_Ser-AS"/>
</dbReference>
<evidence type="ECO:0000256" key="4">
    <source>
        <dbReference type="ARBA" id="ARBA00022825"/>
    </source>
</evidence>
<dbReference type="Gene3D" id="3.40.50.200">
    <property type="entry name" value="Peptidase S8/S53 domain"/>
    <property type="match status" value="1"/>
</dbReference>
<dbReference type="PROSITE" id="PS00137">
    <property type="entry name" value="SUBTILASE_HIS"/>
    <property type="match status" value="1"/>
</dbReference>
<evidence type="ECO:0000256" key="7">
    <source>
        <dbReference type="SAM" id="SignalP"/>
    </source>
</evidence>
<evidence type="ECO:0000313" key="9">
    <source>
        <dbReference type="EMBL" id="BDU49945.1"/>
    </source>
</evidence>
<evidence type="ECO:0000256" key="5">
    <source>
        <dbReference type="PROSITE-ProRule" id="PRU01240"/>
    </source>
</evidence>
<dbReference type="InterPro" id="IPR013783">
    <property type="entry name" value="Ig-like_fold"/>
</dbReference>
<dbReference type="EMBL" id="AP027059">
    <property type="protein sequence ID" value="BDU49945.1"/>
    <property type="molecule type" value="Genomic_DNA"/>
</dbReference>
<dbReference type="GO" id="GO:0004252">
    <property type="term" value="F:serine-type endopeptidase activity"/>
    <property type="evidence" value="ECO:0007669"/>
    <property type="project" value="UniProtKB-UniRule"/>
</dbReference>
<dbReference type="PANTHER" id="PTHR43806:SF11">
    <property type="entry name" value="CEREVISIN-RELATED"/>
    <property type="match status" value="1"/>
</dbReference>
<keyword evidence="7" id="KW-0732">Signal</keyword>
<dbReference type="AlphaFoldDB" id="A0AAU9D9H5"/>
<dbReference type="InterPro" id="IPR050131">
    <property type="entry name" value="Peptidase_S8_subtilisin-like"/>
</dbReference>
<feature type="active site" description="Charge relay system" evidence="5">
    <location>
        <position position="188"/>
    </location>
</feature>
<feature type="active site" description="Charge relay system" evidence="5">
    <location>
        <position position="421"/>
    </location>
</feature>
<sequence length="720" mass="80295">MKKGLIGLLLLISMVGCFSNNNESDKDKVIEKKQTIEKVGYNFYNVKDKTESDLINETHYGTVIVRAKKELTEDYLKNMNVEVSKKFEMNGKLYYFLKTNDSEKTTIEKLNNSKLIDYAEPDIRMEIPEDKLNEAINRAPKRASEVVDEKELNDKLVDQEYSLKNTEWYKAYKEFGFGDYTPYVAVIDSGINMPHKEFDGVFYKGYTNFKKNKENEYEFTNGKILSMIEDFDFEGKELNWDHNHEEGHGTHVSGTIAARGDNGIGVAGVCWQVKLIMYKVFADNPDDTKVDGSGSTTAVYGSLKHLADWKKDNGIDYTIPVNMSLGGSYASNFALDTISYALKNNIVVIAASGNDGAFQEANYPSSYAGVITIGASDGNDKKVSFSNSSRNLSVVAPGKMILSVGNADEGVNYYRYMSGTSMATPFVTGLAGYVLTFNPYLTPAELKEVIEQNADDIYPEIYGKGYDVDTGYGRVNVYKTIKAVINNDITPVYSEHSLKITLQNIHPYFASKGLPNPVIPNNGVYLYTKEGKFVATGQTNDDGVISFNMLKPGEYRAVSTIQGELVAKDITFDGTKDLAEQLDISKLIWYIQTLKNESGNCEKTDTIISILDSTGTELKTYDQNTLDTLAYEFPKAGTYYIKISKYENAVGEYALKISTNPEKKDAVVSGAAIMVSGDDNYEDNDDIANATSVEVEKVYNLYLDDDDYFKLDITADQAKN</sequence>
<name>A0AAU9D9H5_9FUSO</name>
<dbReference type="PROSITE" id="PS00138">
    <property type="entry name" value="SUBTILASE_SER"/>
    <property type="match status" value="1"/>
</dbReference>
<feature type="chain" id="PRO_5043605652" description="Peptidase S8/S53 domain-containing protein" evidence="7">
    <location>
        <begin position="20"/>
        <end position="720"/>
    </location>
</feature>
<protein>
    <recommendedName>
        <fullName evidence="8">Peptidase S8/S53 domain-containing protein</fullName>
    </recommendedName>
</protein>
<evidence type="ECO:0000259" key="8">
    <source>
        <dbReference type="Pfam" id="PF00082"/>
    </source>
</evidence>
<evidence type="ECO:0000256" key="2">
    <source>
        <dbReference type="ARBA" id="ARBA00022670"/>
    </source>
</evidence>
<evidence type="ECO:0000256" key="3">
    <source>
        <dbReference type="ARBA" id="ARBA00022801"/>
    </source>
</evidence>
<comment type="similarity">
    <text evidence="1 5 6">Belongs to the peptidase S8 family.</text>
</comment>
<organism evidence="9 10">
    <name type="scientific">Haliovirga abyssi</name>
    <dbReference type="NCBI Taxonomy" id="2996794"/>
    <lineage>
        <taxon>Bacteria</taxon>
        <taxon>Fusobacteriati</taxon>
        <taxon>Fusobacteriota</taxon>
        <taxon>Fusobacteriia</taxon>
        <taxon>Fusobacteriales</taxon>
        <taxon>Haliovirgaceae</taxon>
        <taxon>Haliovirga</taxon>
    </lineage>
</organism>
<dbReference type="PROSITE" id="PS00136">
    <property type="entry name" value="SUBTILASE_ASP"/>
    <property type="match status" value="1"/>
</dbReference>
<proteinExistence type="inferred from homology"/>
<evidence type="ECO:0000256" key="6">
    <source>
        <dbReference type="RuleBase" id="RU003355"/>
    </source>
</evidence>
<accession>A0AAU9D9H5</accession>
<keyword evidence="3 5" id="KW-0378">Hydrolase</keyword>
<keyword evidence="10" id="KW-1185">Reference proteome</keyword>
<dbReference type="PRINTS" id="PR00723">
    <property type="entry name" value="SUBTILISIN"/>
</dbReference>
<gene>
    <name evidence="9" type="ORF">HLVA_05140</name>
</gene>
<evidence type="ECO:0000256" key="1">
    <source>
        <dbReference type="ARBA" id="ARBA00011073"/>
    </source>
</evidence>
<dbReference type="Proteomes" id="UP001321582">
    <property type="component" value="Chromosome"/>
</dbReference>
<dbReference type="Gene3D" id="2.60.40.10">
    <property type="entry name" value="Immunoglobulins"/>
    <property type="match status" value="1"/>
</dbReference>
<feature type="signal peptide" evidence="7">
    <location>
        <begin position="1"/>
        <end position="19"/>
    </location>
</feature>